<dbReference type="Proteomes" id="UP000280819">
    <property type="component" value="Unassembled WGS sequence"/>
</dbReference>
<dbReference type="InterPro" id="IPR009061">
    <property type="entry name" value="DNA-bd_dom_put_sf"/>
</dbReference>
<dbReference type="Pfam" id="PF12728">
    <property type="entry name" value="HTH_17"/>
    <property type="match status" value="1"/>
</dbReference>
<accession>A0A3P1T1T3</accession>
<sequence length="86" mass="9494">MRTLSTAEAAELLGVSPRHVAKLIRRGVLPGYPVMTSGGRVLPSLDQQPEFAQLRADLEWMSEEETAELIGHVQSRIINRRRGATA</sequence>
<dbReference type="InterPro" id="IPR041657">
    <property type="entry name" value="HTH_17"/>
</dbReference>
<dbReference type="RefSeq" id="WP_124845966.1">
    <property type="nucleotide sequence ID" value="NZ_RQZG01000025.1"/>
</dbReference>
<name>A0A3P1T1T3_9ACTN</name>
<dbReference type="GO" id="GO:0003677">
    <property type="term" value="F:DNA binding"/>
    <property type="evidence" value="ECO:0007669"/>
    <property type="project" value="UniProtKB-KW"/>
</dbReference>
<dbReference type="SUPFAM" id="SSF46955">
    <property type="entry name" value="Putative DNA-binding domain"/>
    <property type="match status" value="1"/>
</dbReference>
<reference evidence="2 3" key="1">
    <citation type="submission" date="2018-11" db="EMBL/GenBank/DDBJ databases">
        <title>Genomes From Bacteria Associated with the Canine Oral Cavity: a Test Case for Automated Genome-Based Taxonomic Assignment.</title>
        <authorList>
            <person name="Coil D.A."/>
            <person name="Jospin G."/>
            <person name="Darling A.E."/>
            <person name="Wallis C."/>
            <person name="Davis I.J."/>
            <person name="Harris S."/>
            <person name="Eisen J.A."/>
            <person name="Holcombe L.J."/>
            <person name="O'Flynn C."/>
        </authorList>
    </citation>
    <scope>NUCLEOTIDE SEQUENCE [LARGE SCALE GENOMIC DNA]</scope>
    <source>
        <strain evidence="2 3">OH887_COT-365</strain>
    </source>
</reference>
<dbReference type="EMBL" id="RQZG01000025">
    <property type="protein sequence ID" value="RRD03198.1"/>
    <property type="molecule type" value="Genomic_DNA"/>
</dbReference>
<proteinExistence type="predicted"/>
<comment type="caution">
    <text evidence="2">The sequence shown here is derived from an EMBL/GenBank/DDBJ whole genome shotgun (WGS) entry which is preliminary data.</text>
</comment>
<gene>
    <name evidence="2" type="ORF">EII34_14925</name>
</gene>
<evidence type="ECO:0000313" key="2">
    <source>
        <dbReference type="EMBL" id="RRD03198.1"/>
    </source>
</evidence>
<organism evidence="2 3">
    <name type="scientific">Arachnia propionica</name>
    <dbReference type="NCBI Taxonomy" id="1750"/>
    <lineage>
        <taxon>Bacteria</taxon>
        <taxon>Bacillati</taxon>
        <taxon>Actinomycetota</taxon>
        <taxon>Actinomycetes</taxon>
        <taxon>Propionibacteriales</taxon>
        <taxon>Propionibacteriaceae</taxon>
        <taxon>Arachnia</taxon>
    </lineage>
</organism>
<dbReference type="InterPro" id="IPR010093">
    <property type="entry name" value="SinI_DNA-bd"/>
</dbReference>
<dbReference type="NCBIfam" id="TIGR01764">
    <property type="entry name" value="excise"/>
    <property type="match status" value="1"/>
</dbReference>
<protein>
    <submittedName>
        <fullName evidence="2">DNA-binding protein</fullName>
    </submittedName>
</protein>
<evidence type="ECO:0000259" key="1">
    <source>
        <dbReference type="Pfam" id="PF12728"/>
    </source>
</evidence>
<dbReference type="AlphaFoldDB" id="A0A3P1T1T3"/>
<keyword evidence="2" id="KW-0238">DNA-binding</keyword>
<dbReference type="OrthoDB" id="9799038at2"/>
<evidence type="ECO:0000313" key="3">
    <source>
        <dbReference type="Proteomes" id="UP000280819"/>
    </source>
</evidence>
<feature type="domain" description="Helix-turn-helix" evidence="1">
    <location>
        <begin position="4"/>
        <end position="41"/>
    </location>
</feature>